<dbReference type="NCBIfam" id="NF041623">
    <property type="entry name" value="KwaB"/>
    <property type="match status" value="1"/>
</dbReference>
<evidence type="ECO:0000313" key="2">
    <source>
        <dbReference type="Proteomes" id="UP000305524"/>
    </source>
</evidence>
<name>A0A4U3AE88_BACMY</name>
<dbReference type="InterPro" id="IPR048119">
    <property type="entry name" value="KwaB"/>
</dbReference>
<dbReference type="Proteomes" id="UP000305524">
    <property type="component" value="Unassembled WGS sequence"/>
</dbReference>
<comment type="caution">
    <text evidence="1">The sequence shown here is derived from an EMBL/GenBank/DDBJ whole genome shotgun (WGS) entry which is preliminary data.</text>
</comment>
<dbReference type="RefSeq" id="WP_137057377.1">
    <property type="nucleotide sequence ID" value="NZ_SZOD01000160.1"/>
</dbReference>
<dbReference type="AlphaFoldDB" id="A0A4U3AE88"/>
<organism evidence="1 2">
    <name type="scientific">Bacillus mycoides</name>
    <dbReference type="NCBI Taxonomy" id="1405"/>
    <lineage>
        <taxon>Bacteria</taxon>
        <taxon>Bacillati</taxon>
        <taxon>Bacillota</taxon>
        <taxon>Bacilli</taxon>
        <taxon>Bacillales</taxon>
        <taxon>Bacillaceae</taxon>
        <taxon>Bacillus</taxon>
        <taxon>Bacillus cereus group</taxon>
    </lineage>
</organism>
<sequence length="318" mass="37474">MKKDILIQKIKSLTNSPEEFVCEVLFILNRTNHNIIKRADIDVHDQEELKTSFLAKLNEYIIANEELRLVEISRVEERKNTLFKYDYEELPQDFEPITTIRNEEEFEIFSFRNDKLNEISGIVFVIHTEDTTLVSYKKHYPINLYKRDSTALGFIKQEHRFVQISDDILKIYPDFDFFYLNEELFVRNVKMLERNFGFCNVINSKAAEALELLETSDLVEDLTQLKQRSTELTFARKLAQISKHSIVLNELPIAEIISFAETFPKLSGRFKFNEDKSKFDLSTKKSQNLFLKLLNDDFLSSELTKRYYESASKDPVEV</sequence>
<proteinExistence type="predicted"/>
<protein>
    <submittedName>
        <fullName evidence="1">DUF4868 domain-containing protein</fullName>
    </submittedName>
</protein>
<gene>
    <name evidence="1" type="ORF">FC701_08675</name>
</gene>
<dbReference type="InterPro" id="IPR032359">
    <property type="entry name" value="KwaB-like"/>
</dbReference>
<dbReference type="Pfam" id="PF16162">
    <property type="entry name" value="KwaB"/>
    <property type="match status" value="1"/>
</dbReference>
<dbReference type="EMBL" id="SZOD01000160">
    <property type="protein sequence ID" value="TKI85832.1"/>
    <property type="molecule type" value="Genomic_DNA"/>
</dbReference>
<reference evidence="1 2" key="1">
    <citation type="journal article" date="2019" name="Environ. Microbiol.">
        <title>An active ?-lactamase is a part of an orchestrated cell wall stress resistance network of Bacillus subtilis and related rhizosphere species.</title>
        <authorList>
            <person name="Bucher T."/>
            <person name="Keren-Paz A."/>
            <person name="Hausser J."/>
            <person name="Olender T."/>
            <person name="Cytryn E."/>
            <person name="Kolodkin-Gal I."/>
        </authorList>
    </citation>
    <scope>NUCLEOTIDE SEQUENCE [LARGE SCALE GENOMIC DNA]</scope>
    <source>
        <strain evidence="1 2">I186</strain>
    </source>
</reference>
<accession>A0A4U3AE88</accession>
<evidence type="ECO:0000313" key="1">
    <source>
        <dbReference type="EMBL" id="TKI85832.1"/>
    </source>
</evidence>